<reference evidence="2 3" key="1">
    <citation type="journal article" date="2016" name="Nat. Commun.">
        <title>Thousands of microbial genomes shed light on interconnected biogeochemical processes in an aquifer system.</title>
        <authorList>
            <person name="Anantharaman K."/>
            <person name="Brown C.T."/>
            <person name="Hug L.A."/>
            <person name="Sharon I."/>
            <person name="Castelle C.J."/>
            <person name="Probst A.J."/>
            <person name="Thomas B.C."/>
            <person name="Singh A."/>
            <person name="Wilkins M.J."/>
            <person name="Karaoz U."/>
            <person name="Brodie E.L."/>
            <person name="Williams K.H."/>
            <person name="Hubbard S.S."/>
            <person name="Banfield J.F."/>
        </authorList>
    </citation>
    <scope>NUCLEOTIDE SEQUENCE [LARGE SCALE GENOMIC DNA]</scope>
</reference>
<dbReference type="InterPro" id="IPR046738">
    <property type="entry name" value="DUF6788"/>
</dbReference>
<feature type="domain" description="DUF6788" evidence="1">
    <location>
        <begin position="14"/>
        <end position="77"/>
    </location>
</feature>
<gene>
    <name evidence="2" type="ORF">A2161_22730</name>
</gene>
<accession>A0A1F7S247</accession>
<protein>
    <recommendedName>
        <fullName evidence="1">DUF6788 domain-containing protein</fullName>
    </recommendedName>
</protein>
<evidence type="ECO:0000259" key="1">
    <source>
        <dbReference type="Pfam" id="PF20586"/>
    </source>
</evidence>
<evidence type="ECO:0000313" key="3">
    <source>
        <dbReference type="Proteomes" id="UP000179266"/>
    </source>
</evidence>
<dbReference type="Pfam" id="PF20586">
    <property type="entry name" value="DUF6788"/>
    <property type="match status" value="1"/>
</dbReference>
<comment type="caution">
    <text evidence="2">The sequence shown here is derived from an EMBL/GenBank/DDBJ whole genome shotgun (WGS) entry which is preliminary data.</text>
</comment>
<proteinExistence type="predicted"/>
<name>A0A1F7S247_9BACT</name>
<sequence>MPNLKRSLIGKRSSLLKELRSISALVEGSLVQTKKKCGNPACKCSQGDLHPTSLLTWKEGGTTKTFYVSKHLLPKVEKAWNSYLRLKQIIKELSGIQRELFKLEGTEHG</sequence>
<dbReference type="EMBL" id="MGDD01000051">
    <property type="protein sequence ID" value="OGL47882.1"/>
    <property type="molecule type" value="Genomic_DNA"/>
</dbReference>
<dbReference type="AlphaFoldDB" id="A0A1F7S247"/>
<evidence type="ECO:0000313" key="2">
    <source>
        <dbReference type="EMBL" id="OGL47882.1"/>
    </source>
</evidence>
<dbReference type="Proteomes" id="UP000179266">
    <property type="component" value="Unassembled WGS sequence"/>
</dbReference>
<organism evidence="2 3">
    <name type="scientific">Candidatus Schekmanbacteria bacterium RBG_13_48_7</name>
    <dbReference type="NCBI Taxonomy" id="1817878"/>
    <lineage>
        <taxon>Bacteria</taxon>
        <taxon>Candidatus Schekmaniibacteriota</taxon>
    </lineage>
</organism>